<dbReference type="Gene3D" id="3.30.420.150">
    <property type="entry name" value="Exopolyphosphatase. Domain 2"/>
    <property type="match status" value="1"/>
</dbReference>
<dbReference type="PANTHER" id="PTHR30005">
    <property type="entry name" value="EXOPOLYPHOSPHATASE"/>
    <property type="match status" value="1"/>
</dbReference>
<keyword evidence="5" id="KW-1185">Reference proteome</keyword>
<evidence type="ECO:0000313" key="4">
    <source>
        <dbReference type="EMBL" id="GHG01945.1"/>
    </source>
</evidence>
<comment type="caution">
    <text evidence="4">The sequence shown here is derived from an EMBL/GenBank/DDBJ whole genome shotgun (WGS) entry which is preliminary data.</text>
</comment>
<organism evidence="4 5">
    <name type="scientific">Deinococcus piscis</name>
    <dbReference type="NCBI Taxonomy" id="394230"/>
    <lineage>
        <taxon>Bacteria</taxon>
        <taxon>Thermotogati</taxon>
        <taxon>Deinococcota</taxon>
        <taxon>Deinococci</taxon>
        <taxon>Deinococcales</taxon>
        <taxon>Deinococcaceae</taxon>
        <taxon>Deinococcus</taxon>
    </lineage>
</organism>
<dbReference type="InterPro" id="IPR003695">
    <property type="entry name" value="Ppx_GppA_N"/>
</dbReference>
<dbReference type="Proteomes" id="UP000632154">
    <property type="component" value="Unassembled WGS sequence"/>
</dbReference>
<protein>
    <submittedName>
        <fullName evidence="4">Exopolyphosphatase</fullName>
    </submittedName>
</protein>
<dbReference type="Gene3D" id="3.30.420.40">
    <property type="match status" value="1"/>
</dbReference>
<evidence type="ECO:0000259" key="2">
    <source>
        <dbReference type="Pfam" id="PF02541"/>
    </source>
</evidence>
<dbReference type="EMBL" id="BNAL01000013">
    <property type="protein sequence ID" value="GHG01945.1"/>
    <property type="molecule type" value="Genomic_DNA"/>
</dbReference>
<dbReference type="RefSeq" id="WP_189642839.1">
    <property type="nucleotide sequence ID" value="NZ_BNAL01000013.1"/>
</dbReference>
<dbReference type="InterPro" id="IPR030673">
    <property type="entry name" value="PyroPPase_GppA_Ppx"/>
</dbReference>
<dbReference type="SUPFAM" id="SSF109604">
    <property type="entry name" value="HD-domain/PDEase-like"/>
    <property type="match status" value="1"/>
</dbReference>
<dbReference type="Gene3D" id="1.10.3210.10">
    <property type="entry name" value="Hypothetical protein af1432"/>
    <property type="match status" value="1"/>
</dbReference>
<dbReference type="InterPro" id="IPR050273">
    <property type="entry name" value="GppA/Ppx_hydrolase"/>
</dbReference>
<reference evidence="5" key="1">
    <citation type="journal article" date="2019" name="Int. J. Syst. Evol. Microbiol.">
        <title>The Global Catalogue of Microorganisms (GCM) 10K type strain sequencing project: providing services to taxonomists for standard genome sequencing and annotation.</title>
        <authorList>
            <consortium name="The Broad Institute Genomics Platform"/>
            <consortium name="The Broad Institute Genome Sequencing Center for Infectious Disease"/>
            <person name="Wu L."/>
            <person name="Ma J."/>
        </authorList>
    </citation>
    <scope>NUCLEOTIDE SEQUENCE [LARGE SCALE GENOMIC DNA]</scope>
    <source>
        <strain evidence="5">CGMCC 1.18439</strain>
    </source>
</reference>
<feature type="domain" description="Ppx/GppA phosphatase C-terminal" evidence="3">
    <location>
        <begin position="314"/>
        <end position="490"/>
    </location>
</feature>
<evidence type="ECO:0000259" key="3">
    <source>
        <dbReference type="Pfam" id="PF21447"/>
    </source>
</evidence>
<evidence type="ECO:0000256" key="1">
    <source>
        <dbReference type="ARBA" id="ARBA00022801"/>
    </source>
</evidence>
<dbReference type="Pfam" id="PF21447">
    <property type="entry name" value="Ppx-GppA_III"/>
    <property type="match status" value="1"/>
</dbReference>
<sequence length="525" mass="57601">MRVAVADVGTNSTHLMIAEAQGGHYRVLDALKVRTRLGECLDESGSMTPEGEERLRSALLRFRELADALEVPNVRVYATSALREAPNGPDIAERMRQETGVYPVIISGEREGRLTYLGAAHSVEFGADNLLLDLGGGSLELIRGSAEEVQDVVSLPLGGIRMQDRFLHRDPTSKSEYRALVAYLQGALEPYRDRFGAGPETQVFLSSGTAEDLALAAAARSGQVPSSVNGLRMTLDELGELLGDLRRMTEEERARIPAFAKRARIIVAAAAVLHTALSVLGARQVTISEGALREGMVVEELQRHEDYVAGLSARHRSALALAERFRTDLPHARQVTALSKELYNRLNDQLAREGRALPEEGRGLLRAAATLHEVGQLIAQSSHHKHSAYLIRHGGLRGFGAREVELVAQIARYHRRSLPKDAHEDWAALSREDRALVSQMAAILRVADGLDRSYGGHSRIDALERSGKGWRLTACVPNTLDRQGAHEKADLWTREFGPLAFVWLSEEECLDAAEMALDLEEGHPV</sequence>
<dbReference type="InterPro" id="IPR043129">
    <property type="entry name" value="ATPase_NBD"/>
</dbReference>
<keyword evidence="1" id="KW-0378">Hydrolase</keyword>
<dbReference type="PANTHER" id="PTHR30005:SF0">
    <property type="entry name" value="RETROGRADE REGULATION PROTEIN 2"/>
    <property type="match status" value="1"/>
</dbReference>
<dbReference type="InterPro" id="IPR048950">
    <property type="entry name" value="Ppx_GppA_C"/>
</dbReference>
<dbReference type="SUPFAM" id="SSF53067">
    <property type="entry name" value="Actin-like ATPase domain"/>
    <property type="match status" value="2"/>
</dbReference>
<gene>
    <name evidence="4" type="ORF">GCM10017783_12700</name>
</gene>
<feature type="domain" description="Ppx/GppA phosphatase N-terminal" evidence="2">
    <location>
        <begin position="17"/>
        <end position="304"/>
    </location>
</feature>
<dbReference type="PIRSF" id="PIRSF001267">
    <property type="entry name" value="Pyrophosphatase_GppA_Ppx"/>
    <property type="match status" value="1"/>
</dbReference>
<accession>A0ABQ3K4L0</accession>
<name>A0ABQ3K4L0_9DEIO</name>
<dbReference type="Pfam" id="PF02541">
    <property type="entry name" value="Ppx-GppA"/>
    <property type="match status" value="1"/>
</dbReference>
<evidence type="ECO:0000313" key="5">
    <source>
        <dbReference type="Proteomes" id="UP000632154"/>
    </source>
</evidence>
<proteinExistence type="predicted"/>